<evidence type="ECO:0000256" key="1">
    <source>
        <dbReference type="SAM" id="MobiDB-lite"/>
    </source>
</evidence>
<dbReference type="Proteomes" id="UP000826271">
    <property type="component" value="Unassembled WGS sequence"/>
</dbReference>
<accession>A0AAV6X231</accession>
<proteinExistence type="predicted"/>
<protein>
    <recommendedName>
        <fullName evidence="4">Gag protein</fullName>
    </recommendedName>
</protein>
<dbReference type="EMBL" id="WHWC01000010">
    <property type="protein sequence ID" value="KAG8374697.1"/>
    <property type="molecule type" value="Genomic_DNA"/>
</dbReference>
<feature type="region of interest" description="Disordered" evidence="1">
    <location>
        <begin position="61"/>
        <end position="98"/>
    </location>
</feature>
<evidence type="ECO:0000313" key="2">
    <source>
        <dbReference type="EMBL" id="KAG8374697.1"/>
    </source>
</evidence>
<gene>
    <name evidence="2" type="ORF">BUALT_Bualt10G0023000</name>
</gene>
<reference evidence="2" key="1">
    <citation type="submission" date="2019-10" db="EMBL/GenBank/DDBJ databases">
        <authorList>
            <person name="Zhang R."/>
            <person name="Pan Y."/>
            <person name="Wang J."/>
            <person name="Ma R."/>
            <person name="Yu S."/>
        </authorList>
    </citation>
    <scope>NUCLEOTIDE SEQUENCE</scope>
    <source>
        <strain evidence="2">LA-IB0</strain>
        <tissue evidence="2">Leaf</tissue>
    </source>
</reference>
<keyword evidence="3" id="KW-1185">Reference proteome</keyword>
<dbReference type="AlphaFoldDB" id="A0AAV6X231"/>
<evidence type="ECO:0000313" key="3">
    <source>
        <dbReference type="Proteomes" id="UP000826271"/>
    </source>
</evidence>
<comment type="caution">
    <text evidence="2">The sequence shown here is derived from an EMBL/GenBank/DDBJ whole genome shotgun (WGS) entry which is preliminary data.</text>
</comment>
<feature type="compositionally biased region" description="Polar residues" evidence="1">
    <location>
        <begin position="73"/>
        <end position="91"/>
    </location>
</feature>
<organism evidence="2 3">
    <name type="scientific">Buddleja alternifolia</name>
    <dbReference type="NCBI Taxonomy" id="168488"/>
    <lineage>
        <taxon>Eukaryota</taxon>
        <taxon>Viridiplantae</taxon>
        <taxon>Streptophyta</taxon>
        <taxon>Embryophyta</taxon>
        <taxon>Tracheophyta</taxon>
        <taxon>Spermatophyta</taxon>
        <taxon>Magnoliopsida</taxon>
        <taxon>eudicotyledons</taxon>
        <taxon>Gunneridae</taxon>
        <taxon>Pentapetalae</taxon>
        <taxon>asterids</taxon>
        <taxon>lamiids</taxon>
        <taxon>Lamiales</taxon>
        <taxon>Scrophulariaceae</taxon>
        <taxon>Buddlejeae</taxon>
        <taxon>Buddleja</taxon>
    </lineage>
</organism>
<sequence>MLQEDRVYIFLDGLDDRLDKVRADMLQLQPFPTVEQAYAHVRREDLRQIVMLTKEDTVSSAAMISKGGHRSQHQPSLQLTTNGKLSTSTKPKPQIEDGGCSHCGGVKHTKDTCFKLHEYPDWWHELKA</sequence>
<dbReference type="PANTHER" id="PTHR34222">
    <property type="entry name" value="GAG_PRE-INTEGRS DOMAIN-CONTAINING PROTEIN"/>
    <property type="match status" value="1"/>
</dbReference>
<dbReference type="PANTHER" id="PTHR34222:SF43">
    <property type="entry name" value="RETROTRANSPOSON GAG DOMAIN-CONTAINING PROTEIN"/>
    <property type="match status" value="1"/>
</dbReference>
<evidence type="ECO:0008006" key="4">
    <source>
        <dbReference type="Google" id="ProtNLM"/>
    </source>
</evidence>
<name>A0AAV6X231_9LAMI</name>